<dbReference type="PRINTS" id="PR00111">
    <property type="entry name" value="ABHYDROLASE"/>
</dbReference>
<dbReference type="InterPro" id="IPR029058">
    <property type="entry name" value="AB_hydrolase_fold"/>
</dbReference>
<dbReference type="InterPro" id="IPR050471">
    <property type="entry name" value="AB_hydrolase"/>
</dbReference>
<reference evidence="2 3" key="1">
    <citation type="journal article" date="2014" name="Genome Biol. Evol.">
        <title>The secreted proteins of Achlya hypogyna and Thraustotheca clavata identify the ancestral oomycete secretome and reveal gene acquisitions by horizontal gene transfer.</title>
        <authorList>
            <person name="Misner I."/>
            <person name="Blouin N."/>
            <person name="Leonard G."/>
            <person name="Richards T.A."/>
            <person name="Lane C.E."/>
        </authorList>
    </citation>
    <scope>NUCLEOTIDE SEQUENCE [LARGE SCALE GENOMIC DNA]</scope>
    <source>
        <strain evidence="2 3">ATCC 48635</strain>
    </source>
</reference>
<keyword evidence="3" id="KW-1185">Reference proteome</keyword>
<dbReference type="STRING" id="1202772.A0A1V9YPH1"/>
<dbReference type="SUPFAM" id="SSF53474">
    <property type="entry name" value="alpha/beta-Hydrolases"/>
    <property type="match status" value="1"/>
</dbReference>
<evidence type="ECO:0000313" key="3">
    <source>
        <dbReference type="Proteomes" id="UP000243579"/>
    </source>
</evidence>
<dbReference type="PANTHER" id="PTHR43433:SF5">
    <property type="entry name" value="AB HYDROLASE-1 DOMAIN-CONTAINING PROTEIN"/>
    <property type="match status" value="1"/>
</dbReference>
<dbReference type="GO" id="GO:0008233">
    <property type="term" value="F:peptidase activity"/>
    <property type="evidence" value="ECO:0007669"/>
    <property type="project" value="UniProtKB-KW"/>
</dbReference>
<dbReference type="AlphaFoldDB" id="A0A1V9YPH1"/>
<accession>A0A1V9YPH1</accession>
<evidence type="ECO:0000313" key="2">
    <source>
        <dbReference type="EMBL" id="OQR87622.1"/>
    </source>
</evidence>
<comment type="caution">
    <text evidence="2">The sequence shown here is derived from an EMBL/GenBank/DDBJ whole genome shotgun (WGS) entry which is preliminary data.</text>
</comment>
<keyword evidence="2" id="KW-0645">Protease</keyword>
<dbReference type="EMBL" id="JNBR01001431">
    <property type="protein sequence ID" value="OQR87622.1"/>
    <property type="molecule type" value="Genomic_DNA"/>
</dbReference>
<evidence type="ECO:0000259" key="1">
    <source>
        <dbReference type="Pfam" id="PF00561"/>
    </source>
</evidence>
<dbReference type="Proteomes" id="UP000243579">
    <property type="component" value="Unassembled WGS sequence"/>
</dbReference>
<dbReference type="Gene3D" id="3.40.50.1820">
    <property type="entry name" value="alpha/beta hydrolase"/>
    <property type="match status" value="1"/>
</dbReference>
<dbReference type="GO" id="GO:0006508">
    <property type="term" value="P:proteolysis"/>
    <property type="evidence" value="ECO:0007669"/>
    <property type="project" value="UniProtKB-KW"/>
</dbReference>
<dbReference type="InterPro" id="IPR000073">
    <property type="entry name" value="AB_hydrolase_1"/>
</dbReference>
<dbReference type="Pfam" id="PF00561">
    <property type="entry name" value="Abhydrolase_1"/>
    <property type="match status" value="1"/>
</dbReference>
<keyword evidence="2" id="KW-0378">Hydrolase</keyword>
<gene>
    <name evidence="2" type="ORF">ACHHYP_08522</name>
</gene>
<proteinExistence type="predicted"/>
<organism evidence="2 3">
    <name type="scientific">Achlya hypogyna</name>
    <name type="common">Oomycete</name>
    <name type="synonym">Protoachlya hypogyna</name>
    <dbReference type="NCBI Taxonomy" id="1202772"/>
    <lineage>
        <taxon>Eukaryota</taxon>
        <taxon>Sar</taxon>
        <taxon>Stramenopiles</taxon>
        <taxon>Oomycota</taxon>
        <taxon>Saprolegniomycetes</taxon>
        <taxon>Saprolegniales</taxon>
        <taxon>Achlyaceae</taxon>
        <taxon>Achlya</taxon>
    </lineage>
</organism>
<sequence>MLDDDAVFKESTVMTMFADVRRTTLPNGLRMEYAVHGCTDTAEKVLFIHGLLCEKESWTPLLATLLDPMASYGKYHYVTFDNRGVGGTDKPLERYTTSQMAQDVLMLLDHLQWPKAHILGVSMGGMIAQELAHAAPDRVSSLTLVTTTPGHTSGAFPGIAQFGTYLGFARFAFATGKADVVEHMMTTLYTPAYLDTVRKDGRTNRELLRDYHLARVAKIELSVTGGHAQHAAVFGHNMSPARLSDVQKAGFPILIVGASGDKILHPANADLLHKYLDGPRTRKVVFESGGHCVQNQLRNELADVLHDNFLAVAP</sequence>
<name>A0A1V9YPH1_ACHHY</name>
<dbReference type="PANTHER" id="PTHR43433">
    <property type="entry name" value="HYDROLASE, ALPHA/BETA FOLD FAMILY PROTEIN"/>
    <property type="match status" value="1"/>
</dbReference>
<feature type="domain" description="AB hydrolase-1" evidence="1">
    <location>
        <begin position="45"/>
        <end position="294"/>
    </location>
</feature>
<dbReference type="OrthoDB" id="19657at2759"/>
<protein>
    <submittedName>
        <fullName evidence="2">Serine protease family S33</fullName>
    </submittedName>
</protein>